<keyword evidence="2" id="KW-1185">Reference proteome</keyword>
<accession>A0A117I647</accession>
<comment type="caution">
    <text evidence="1">The sequence shown here is derived from an EMBL/GenBank/DDBJ whole genome shotgun (WGS) entry which is preliminary data.</text>
</comment>
<dbReference type="AlphaFoldDB" id="A0A117I647"/>
<name>A0A117I647_9MYCO</name>
<reference evidence="2" key="2">
    <citation type="submission" date="2016-02" db="EMBL/GenBank/DDBJ databases">
        <title>Draft genome sequence of five rapidly growing Mycobacterium species.</title>
        <authorList>
            <person name="Katahira K."/>
            <person name="Gotou Y."/>
            <person name="Iida K."/>
            <person name="Ogura Y."/>
            <person name="Hayashi T."/>
        </authorList>
    </citation>
    <scope>NUCLEOTIDE SEQUENCE [LARGE SCALE GENOMIC DNA]</scope>
    <source>
        <strain evidence="2">JCM15654</strain>
    </source>
</reference>
<dbReference type="Proteomes" id="UP000069620">
    <property type="component" value="Unassembled WGS sequence"/>
</dbReference>
<organism evidence="1 2">
    <name type="scientific">Mycolicibacterium brisbanense</name>
    <dbReference type="NCBI Taxonomy" id="146020"/>
    <lineage>
        <taxon>Bacteria</taxon>
        <taxon>Bacillati</taxon>
        <taxon>Actinomycetota</taxon>
        <taxon>Actinomycetes</taxon>
        <taxon>Mycobacteriales</taxon>
        <taxon>Mycobacteriaceae</taxon>
        <taxon>Mycolicibacterium</taxon>
    </lineage>
</organism>
<sequence>MCMAWLLPGVKPDICNLAVTSFDPGSQLRLTVPDGSLPRGTMICPGADAAAVVVACPGVVAVVGDDVVLDDVESDPHPAAATTTTAVATKIGAFNPAHVPMFVYLSMVAARSGMDCSSCSSVQSGYLSEGQNAELLSVRAVACRIRQGESVADL</sequence>
<evidence type="ECO:0000313" key="2">
    <source>
        <dbReference type="Proteomes" id="UP000069620"/>
    </source>
</evidence>
<protein>
    <submittedName>
        <fullName evidence="1">Uncharacterized protein</fullName>
    </submittedName>
</protein>
<proteinExistence type="predicted"/>
<gene>
    <name evidence="1" type="ORF">RMCB_3621</name>
</gene>
<dbReference type="EMBL" id="BCSX01000033">
    <property type="protein sequence ID" value="GAS89525.1"/>
    <property type="molecule type" value="Genomic_DNA"/>
</dbReference>
<evidence type="ECO:0000313" key="1">
    <source>
        <dbReference type="EMBL" id="GAS89525.1"/>
    </source>
</evidence>
<reference evidence="2" key="1">
    <citation type="journal article" date="2016" name="Genome Announc.">
        <title>Draft Genome Sequences of Five Rapidly Growing Mycobacterium Species, M. thermoresistibile, M. fortuitum subsp. acetamidolyticum, M. canariasense, M. brisbanense, and M. novocastrense.</title>
        <authorList>
            <person name="Katahira K."/>
            <person name="Ogura Y."/>
            <person name="Gotoh Y."/>
            <person name="Hayashi T."/>
        </authorList>
    </citation>
    <scope>NUCLEOTIDE SEQUENCE [LARGE SCALE GENOMIC DNA]</scope>
    <source>
        <strain evidence="2">JCM15654</strain>
    </source>
</reference>